<dbReference type="AlphaFoldDB" id="A0A1N6TMV2"/>
<evidence type="ECO:0000313" key="3">
    <source>
        <dbReference type="Proteomes" id="UP000186819"/>
    </source>
</evidence>
<feature type="domain" description="DUF8082" evidence="1">
    <location>
        <begin position="8"/>
        <end position="76"/>
    </location>
</feature>
<accession>A0A1N6TMV2</accession>
<reference evidence="3" key="1">
    <citation type="submission" date="2017-01" db="EMBL/GenBank/DDBJ databases">
        <authorList>
            <person name="Varghese N."/>
            <person name="Submissions S."/>
        </authorList>
    </citation>
    <scope>NUCLEOTIDE SEQUENCE [LARGE SCALE GENOMIC DNA]</scope>
    <source>
        <strain evidence="3">ATCC 51758</strain>
    </source>
</reference>
<dbReference type="InterPro" id="IPR058395">
    <property type="entry name" value="DUF8082"/>
</dbReference>
<dbReference type="STRING" id="34027.SAMN05421829_10547"/>
<proteinExistence type="predicted"/>
<name>A0A1N6TMV2_9RHOO</name>
<evidence type="ECO:0000259" key="1">
    <source>
        <dbReference type="Pfam" id="PF26309"/>
    </source>
</evidence>
<gene>
    <name evidence="2" type="ORF">SAMN05421829_10547</name>
</gene>
<dbReference type="OrthoDB" id="9181175at2"/>
<dbReference type="Pfam" id="PF26309">
    <property type="entry name" value="DUF8082"/>
    <property type="match status" value="1"/>
</dbReference>
<dbReference type="Proteomes" id="UP000186819">
    <property type="component" value="Unassembled WGS sequence"/>
</dbReference>
<keyword evidence="3" id="KW-1185">Reference proteome</keyword>
<dbReference type="RefSeq" id="WP_076601748.1">
    <property type="nucleotide sequence ID" value="NZ_FTMD01000005.1"/>
</dbReference>
<dbReference type="EMBL" id="FTMD01000005">
    <property type="protein sequence ID" value="SIQ54577.1"/>
    <property type="molecule type" value="Genomic_DNA"/>
</dbReference>
<protein>
    <recommendedName>
        <fullName evidence="1">DUF8082 domain-containing protein</fullName>
    </recommendedName>
</protein>
<evidence type="ECO:0000313" key="2">
    <source>
        <dbReference type="EMBL" id="SIQ54577.1"/>
    </source>
</evidence>
<organism evidence="2 3">
    <name type="scientific">Aromatoleum tolulyticum</name>
    <dbReference type="NCBI Taxonomy" id="34027"/>
    <lineage>
        <taxon>Bacteria</taxon>
        <taxon>Pseudomonadati</taxon>
        <taxon>Pseudomonadota</taxon>
        <taxon>Betaproteobacteria</taxon>
        <taxon>Rhodocyclales</taxon>
        <taxon>Rhodocyclaceae</taxon>
        <taxon>Aromatoleum</taxon>
    </lineage>
</organism>
<sequence>MSANPSWKQITVERLAREIGVLGEIIVDDVLFDLGFEDGELPPRQLMTFLARLQRELPETVDREAIIQELVAGLLSTPNS</sequence>